<dbReference type="STRING" id="1184267.A11Q_2222"/>
<gene>
    <name evidence="5" type="ORF">A11Q_2222</name>
</gene>
<organism evidence="5 6">
    <name type="scientific">Pseudobdellovibrio exovorus JSS</name>
    <dbReference type="NCBI Taxonomy" id="1184267"/>
    <lineage>
        <taxon>Bacteria</taxon>
        <taxon>Pseudomonadati</taxon>
        <taxon>Bdellovibrionota</taxon>
        <taxon>Bdellovibrionia</taxon>
        <taxon>Bdellovibrionales</taxon>
        <taxon>Pseudobdellovibrionaceae</taxon>
        <taxon>Pseudobdellovibrio</taxon>
    </lineage>
</organism>
<dbReference type="PANTHER" id="PTHR43434">
    <property type="entry name" value="PHOSPHOGLYCOLATE PHOSPHATASE"/>
    <property type="match status" value="1"/>
</dbReference>
<dbReference type="InterPro" id="IPR041492">
    <property type="entry name" value="HAD_2"/>
</dbReference>
<dbReference type="Pfam" id="PF13419">
    <property type="entry name" value="HAD_2"/>
    <property type="match status" value="1"/>
</dbReference>
<dbReference type="EC" id="3.1.3.18" evidence="4"/>
<keyword evidence="6" id="KW-1185">Reference proteome</keyword>
<dbReference type="GO" id="GO:0008967">
    <property type="term" value="F:phosphoglycolate phosphatase activity"/>
    <property type="evidence" value="ECO:0007669"/>
    <property type="project" value="UniProtKB-EC"/>
</dbReference>
<accession>M4VB46</accession>
<proteinExistence type="inferred from homology"/>
<dbReference type="GO" id="GO:0005829">
    <property type="term" value="C:cytosol"/>
    <property type="evidence" value="ECO:0007669"/>
    <property type="project" value="TreeGrafter"/>
</dbReference>
<dbReference type="Gene3D" id="3.40.50.1000">
    <property type="entry name" value="HAD superfamily/HAD-like"/>
    <property type="match status" value="1"/>
</dbReference>
<protein>
    <recommendedName>
        <fullName evidence="4">phosphoglycolate phosphatase</fullName>
        <ecNumber evidence="4">3.1.3.18</ecNumber>
    </recommendedName>
</protein>
<dbReference type="SUPFAM" id="SSF56784">
    <property type="entry name" value="HAD-like"/>
    <property type="match status" value="1"/>
</dbReference>
<dbReference type="EMBL" id="CP003537">
    <property type="protein sequence ID" value="AGH96438.1"/>
    <property type="molecule type" value="Genomic_DNA"/>
</dbReference>
<dbReference type="RefSeq" id="WP_015470928.1">
    <property type="nucleotide sequence ID" value="NC_020813.1"/>
</dbReference>
<dbReference type="SFLD" id="SFLDG01129">
    <property type="entry name" value="C1.5:_HAD__Beta-PGM__Phosphata"/>
    <property type="match status" value="1"/>
</dbReference>
<dbReference type="GO" id="GO:0006281">
    <property type="term" value="P:DNA repair"/>
    <property type="evidence" value="ECO:0007669"/>
    <property type="project" value="TreeGrafter"/>
</dbReference>
<dbReference type="PATRIC" id="fig|1184267.3.peg.2249"/>
<evidence type="ECO:0000256" key="1">
    <source>
        <dbReference type="ARBA" id="ARBA00000830"/>
    </source>
</evidence>
<dbReference type="InterPro" id="IPR023198">
    <property type="entry name" value="PGP-like_dom2"/>
</dbReference>
<evidence type="ECO:0000256" key="2">
    <source>
        <dbReference type="ARBA" id="ARBA00004818"/>
    </source>
</evidence>
<dbReference type="KEGG" id="bex:A11Q_2222"/>
<dbReference type="OrthoDB" id="5291317at2"/>
<sequence length="220" mass="24887">MTNKKNLPLLIFDLDGTLIDSAADIHIALNLVLKKYNRAQVSLPTLITHIGDGLIKLVNDFFPEFELDSPELENLVNEFLDLYRDDYLTNHTSLYPGVYEFLSTYEGPKALVTNKNIHPTRRIFEHFKLDQLPWIDIIGGDSLPERKPSALPLLTVMQKIGYAPENTWMIGDGRPDMKSAIAAGCKKAAVHYGYSREDELAPYKPDLILQTFLDVKKLLG</sequence>
<dbReference type="Gene3D" id="1.10.150.240">
    <property type="entry name" value="Putative phosphatase, domain 2"/>
    <property type="match status" value="1"/>
</dbReference>
<dbReference type="SFLD" id="SFLDS00003">
    <property type="entry name" value="Haloacid_Dehalogenase"/>
    <property type="match status" value="1"/>
</dbReference>
<dbReference type="Proteomes" id="UP000012040">
    <property type="component" value="Chromosome"/>
</dbReference>
<evidence type="ECO:0000313" key="6">
    <source>
        <dbReference type="Proteomes" id="UP000012040"/>
    </source>
</evidence>
<evidence type="ECO:0000313" key="5">
    <source>
        <dbReference type="EMBL" id="AGH96438.1"/>
    </source>
</evidence>
<name>M4VB46_9BACT</name>
<reference evidence="5 6" key="1">
    <citation type="journal article" date="2013" name="ISME J.">
        <title>By their genes ye shall know them: genomic signatures of predatory bacteria.</title>
        <authorList>
            <person name="Pasternak Z."/>
            <person name="Pietrokovski S."/>
            <person name="Rotem O."/>
            <person name="Gophna U."/>
            <person name="Lurie-Weinberger M.N."/>
            <person name="Jurkevitch E."/>
        </authorList>
    </citation>
    <scope>NUCLEOTIDE SEQUENCE [LARGE SCALE GENOMIC DNA]</scope>
    <source>
        <strain evidence="5 6">JSS</strain>
    </source>
</reference>
<dbReference type="AlphaFoldDB" id="M4VB46"/>
<dbReference type="InterPro" id="IPR023214">
    <property type="entry name" value="HAD_sf"/>
</dbReference>
<comment type="catalytic activity">
    <reaction evidence="1">
        <text>2-phosphoglycolate + H2O = glycolate + phosphate</text>
        <dbReference type="Rhea" id="RHEA:14369"/>
        <dbReference type="ChEBI" id="CHEBI:15377"/>
        <dbReference type="ChEBI" id="CHEBI:29805"/>
        <dbReference type="ChEBI" id="CHEBI:43474"/>
        <dbReference type="ChEBI" id="CHEBI:58033"/>
        <dbReference type="EC" id="3.1.3.18"/>
    </reaction>
</comment>
<dbReference type="eggNOG" id="COG0546">
    <property type="taxonomic scope" value="Bacteria"/>
</dbReference>
<evidence type="ECO:0000256" key="3">
    <source>
        <dbReference type="ARBA" id="ARBA00006171"/>
    </source>
</evidence>
<comment type="pathway">
    <text evidence="2">Organic acid metabolism; glycolate biosynthesis; glycolate from 2-phosphoglycolate: step 1/1.</text>
</comment>
<evidence type="ECO:0000256" key="4">
    <source>
        <dbReference type="ARBA" id="ARBA00013078"/>
    </source>
</evidence>
<dbReference type="InterPro" id="IPR050155">
    <property type="entry name" value="HAD-like_hydrolase_sf"/>
</dbReference>
<dbReference type="HOGENOM" id="CLU_045011_19_1_7"/>
<dbReference type="PANTHER" id="PTHR43434:SF1">
    <property type="entry name" value="PHOSPHOGLYCOLATE PHOSPHATASE"/>
    <property type="match status" value="1"/>
</dbReference>
<comment type="similarity">
    <text evidence="3">Belongs to the HAD-like hydrolase superfamily. CbbY/CbbZ/Gph/YieH family.</text>
</comment>
<dbReference type="InterPro" id="IPR036412">
    <property type="entry name" value="HAD-like_sf"/>
</dbReference>